<comment type="caution">
    <text evidence="3">The sequence shown here is derived from an EMBL/GenBank/DDBJ whole genome shotgun (WGS) entry which is preliminary data.</text>
</comment>
<keyword evidence="4" id="KW-1185">Reference proteome</keyword>
<sequence length="311" mass="36537">MVLPRRTGEKLFSPFRFVNIPIILVWMMGIYILLDLSLHLLSVTHYQIQSKESKESNHKESVSSTSVDTKPEKLCDTIEDYIDVHEGQQREPQDPWNQLKWCLPPAECRVKGHLIERLDPLNNYRRGVALGFTTDLDDKTHLEHWFLGTKVDFNKAARRVFIDLGANGFHTSIAWFATRYPVDFTEVYGFETAPNLLRLPAGWDEESNWMDRGIHGWRKIKSRAGFIKHELKLQPEDAVIVKIDIEGAEWPILYDWVKDPEMPKIIDELFVELHYFHPDNNWGSVRQWSRDDATRMLAELRLKGFYAHYWD</sequence>
<reference evidence="3 4" key="1">
    <citation type="submission" date="2024-09" db="EMBL/GenBank/DDBJ databases">
        <title>Chromosome-scale assembly of Riccia sorocarpa.</title>
        <authorList>
            <person name="Paukszto L."/>
        </authorList>
    </citation>
    <scope>NUCLEOTIDE SEQUENCE [LARGE SCALE GENOMIC DNA]</scope>
    <source>
        <strain evidence="3">LP-2024</strain>
        <tissue evidence="3">Aerial parts of the thallus</tissue>
    </source>
</reference>
<evidence type="ECO:0000313" key="3">
    <source>
        <dbReference type="EMBL" id="KAL3701230.1"/>
    </source>
</evidence>
<dbReference type="PANTHER" id="PTHR32026:SF27">
    <property type="entry name" value="METHYLTRANSFERASE FKBM DOMAIN-CONTAINING PROTEIN-RELATED"/>
    <property type="match status" value="1"/>
</dbReference>
<feature type="transmembrane region" description="Helical" evidence="1">
    <location>
        <begin position="20"/>
        <end position="41"/>
    </location>
</feature>
<feature type="domain" description="Methyltransferase FkbM" evidence="2">
    <location>
        <begin position="234"/>
        <end position="305"/>
    </location>
</feature>
<dbReference type="EMBL" id="JBJQOH010000001">
    <property type="protein sequence ID" value="KAL3701230.1"/>
    <property type="molecule type" value="Genomic_DNA"/>
</dbReference>
<keyword evidence="1" id="KW-1133">Transmembrane helix</keyword>
<dbReference type="Proteomes" id="UP001633002">
    <property type="component" value="Unassembled WGS sequence"/>
</dbReference>
<dbReference type="AlphaFoldDB" id="A0ABD3IFM6"/>
<dbReference type="InterPro" id="IPR026913">
    <property type="entry name" value="METTL24"/>
</dbReference>
<evidence type="ECO:0000313" key="4">
    <source>
        <dbReference type="Proteomes" id="UP001633002"/>
    </source>
</evidence>
<dbReference type="Pfam" id="PF05050">
    <property type="entry name" value="Methyltransf_21"/>
    <property type="match status" value="1"/>
</dbReference>
<protein>
    <recommendedName>
        <fullName evidence="2">Methyltransferase FkbM domain-containing protein</fullName>
    </recommendedName>
</protein>
<organism evidence="3 4">
    <name type="scientific">Riccia sorocarpa</name>
    <dbReference type="NCBI Taxonomy" id="122646"/>
    <lineage>
        <taxon>Eukaryota</taxon>
        <taxon>Viridiplantae</taxon>
        <taxon>Streptophyta</taxon>
        <taxon>Embryophyta</taxon>
        <taxon>Marchantiophyta</taxon>
        <taxon>Marchantiopsida</taxon>
        <taxon>Marchantiidae</taxon>
        <taxon>Marchantiales</taxon>
        <taxon>Ricciaceae</taxon>
        <taxon>Riccia</taxon>
    </lineage>
</organism>
<evidence type="ECO:0000259" key="2">
    <source>
        <dbReference type="Pfam" id="PF05050"/>
    </source>
</evidence>
<keyword evidence="1" id="KW-0472">Membrane</keyword>
<gene>
    <name evidence="3" type="ORF">R1sor_019252</name>
</gene>
<accession>A0ABD3IFM6</accession>
<proteinExistence type="predicted"/>
<name>A0ABD3IFM6_9MARC</name>
<dbReference type="InterPro" id="IPR006342">
    <property type="entry name" value="FkbM_mtfrase"/>
</dbReference>
<dbReference type="PANTHER" id="PTHR32026">
    <property type="entry name" value="METHYLTRANSFERASE-LIKE PROTEIN 24"/>
    <property type="match status" value="1"/>
</dbReference>
<keyword evidence="1" id="KW-0812">Transmembrane</keyword>
<evidence type="ECO:0000256" key="1">
    <source>
        <dbReference type="SAM" id="Phobius"/>
    </source>
</evidence>